<dbReference type="NCBIfam" id="TIGR02837">
    <property type="entry name" value="spore_II_R"/>
    <property type="match status" value="1"/>
</dbReference>
<gene>
    <name evidence="1" type="ORF">CLORY_11850</name>
</gene>
<dbReference type="Proteomes" id="UP000190080">
    <property type="component" value="Unassembled WGS sequence"/>
</dbReference>
<evidence type="ECO:0000313" key="2">
    <source>
        <dbReference type="Proteomes" id="UP000190080"/>
    </source>
</evidence>
<dbReference type="AlphaFoldDB" id="A0A1V4IU33"/>
<comment type="caution">
    <text evidence="1">The sequence shown here is derived from an EMBL/GenBank/DDBJ whole genome shotgun (WGS) entry which is preliminary data.</text>
</comment>
<evidence type="ECO:0000313" key="1">
    <source>
        <dbReference type="EMBL" id="OPJ63403.1"/>
    </source>
</evidence>
<name>A0A1V4IU33_9CLOT</name>
<dbReference type="OrthoDB" id="9793324at2"/>
<dbReference type="EMBL" id="MZGV01000009">
    <property type="protein sequence ID" value="OPJ63403.1"/>
    <property type="molecule type" value="Genomic_DNA"/>
</dbReference>
<accession>A0A1V4IU33</accession>
<reference evidence="1 2" key="1">
    <citation type="submission" date="2017-03" db="EMBL/GenBank/DDBJ databases">
        <title>Genome sequence of Clostridium oryzae DSM 28571.</title>
        <authorList>
            <person name="Poehlein A."/>
            <person name="Daniel R."/>
        </authorList>
    </citation>
    <scope>NUCLEOTIDE SEQUENCE [LARGE SCALE GENOMIC DNA]</scope>
    <source>
        <strain evidence="1 2">DSM 28571</strain>
    </source>
</reference>
<sequence length="213" mass="24514">MKNIIKVIAAVIIILIIVDIVNFNAYANDDGGRLQKSISSKIIRFHVLANSDTIEDQQLKIKVKNKIINYLQPRLEHSRSINESRRILMKNDDRVKAIAEKVIRKNGYSYSVRTELAKENFPVKSYGAITLSQGRYEAYRVLIGKASGQNWWCVMFPPLCFVDVTKGEVEEKKSERELGKVLNKKEMEYVEGNDIHLRFKCVEVLKGLIEKLK</sequence>
<dbReference type="RefSeq" id="WP_079422608.1">
    <property type="nucleotide sequence ID" value="NZ_MZGV01000009.1"/>
</dbReference>
<dbReference type="Pfam" id="PF09551">
    <property type="entry name" value="Spore_II_R"/>
    <property type="match status" value="1"/>
</dbReference>
<protein>
    <submittedName>
        <fullName evidence="1">Stage II sporulation protein SpoIIR</fullName>
    </submittedName>
</protein>
<proteinExistence type="predicted"/>
<dbReference type="InterPro" id="IPR014202">
    <property type="entry name" value="Spore_II_R"/>
</dbReference>
<keyword evidence="2" id="KW-1185">Reference proteome</keyword>
<dbReference type="STRING" id="1450648.CLORY_11850"/>
<organism evidence="1 2">
    <name type="scientific">Clostridium oryzae</name>
    <dbReference type="NCBI Taxonomy" id="1450648"/>
    <lineage>
        <taxon>Bacteria</taxon>
        <taxon>Bacillati</taxon>
        <taxon>Bacillota</taxon>
        <taxon>Clostridia</taxon>
        <taxon>Eubacteriales</taxon>
        <taxon>Clostridiaceae</taxon>
        <taxon>Clostridium</taxon>
    </lineage>
</organism>